<protein>
    <submittedName>
        <fullName evidence="8">Putative efflux protein, MATE family</fullName>
    </submittedName>
</protein>
<keyword evidence="9" id="KW-1185">Reference proteome</keyword>
<dbReference type="GO" id="GO:0015297">
    <property type="term" value="F:antiporter activity"/>
    <property type="evidence" value="ECO:0007669"/>
    <property type="project" value="InterPro"/>
</dbReference>
<evidence type="ECO:0000256" key="5">
    <source>
        <dbReference type="ARBA" id="ARBA00022989"/>
    </source>
</evidence>
<feature type="transmembrane region" description="Helical" evidence="7">
    <location>
        <begin position="318"/>
        <end position="342"/>
    </location>
</feature>
<keyword evidence="6 7" id="KW-0472">Membrane</keyword>
<dbReference type="InterPro" id="IPR002528">
    <property type="entry name" value="MATE_fam"/>
</dbReference>
<dbReference type="STRING" id="1121476.SAMN02745751_00126"/>
<dbReference type="NCBIfam" id="TIGR00797">
    <property type="entry name" value="matE"/>
    <property type="match status" value="1"/>
</dbReference>
<dbReference type="RefSeq" id="WP_073045543.1">
    <property type="nucleotide sequence ID" value="NZ_FQZL01000004.1"/>
</dbReference>
<feature type="transmembrane region" description="Helical" evidence="7">
    <location>
        <begin position="396"/>
        <end position="415"/>
    </location>
</feature>
<evidence type="ECO:0000313" key="8">
    <source>
        <dbReference type="EMBL" id="SHI36029.1"/>
    </source>
</evidence>
<dbReference type="OrthoDB" id="9780160at2"/>
<proteinExistence type="predicted"/>
<dbReference type="EMBL" id="FQZL01000004">
    <property type="protein sequence ID" value="SHI36029.1"/>
    <property type="molecule type" value="Genomic_DNA"/>
</dbReference>
<feature type="transmembrane region" description="Helical" evidence="7">
    <location>
        <begin position="136"/>
        <end position="155"/>
    </location>
</feature>
<evidence type="ECO:0000256" key="1">
    <source>
        <dbReference type="ARBA" id="ARBA00004651"/>
    </source>
</evidence>
<feature type="transmembrane region" description="Helical" evidence="7">
    <location>
        <begin position="248"/>
        <end position="269"/>
    </location>
</feature>
<keyword evidence="5 7" id="KW-1133">Transmembrane helix</keyword>
<evidence type="ECO:0000256" key="4">
    <source>
        <dbReference type="ARBA" id="ARBA00022692"/>
    </source>
</evidence>
<dbReference type="GO" id="GO:0005886">
    <property type="term" value="C:plasma membrane"/>
    <property type="evidence" value="ECO:0007669"/>
    <property type="project" value="UniProtKB-SubCell"/>
</dbReference>
<dbReference type="InterPro" id="IPR047135">
    <property type="entry name" value="YsiQ"/>
</dbReference>
<name>A0A1M6AHQ9_9FIRM</name>
<keyword evidence="3" id="KW-1003">Cell membrane</keyword>
<feature type="transmembrane region" description="Helical" evidence="7">
    <location>
        <begin position="362"/>
        <end position="384"/>
    </location>
</feature>
<keyword evidence="2" id="KW-0813">Transport</keyword>
<dbReference type="PIRSF" id="PIRSF006603">
    <property type="entry name" value="DinF"/>
    <property type="match status" value="1"/>
</dbReference>
<dbReference type="Pfam" id="PF01554">
    <property type="entry name" value="MatE"/>
    <property type="match status" value="2"/>
</dbReference>
<dbReference type="PANTHER" id="PTHR42925:SF2">
    <property type="entry name" value="NA+ DRIVEN MULTIDRUG EFFLUX PUMP"/>
    <property type="match status" value="1"/>
</dbReference>
<evidence type="ECO:0000256" key="3">
    <source>
        <dbReference type="ARBA" id="ARBA00022475"/>
    </source>
</evidence>
<evidence type="ECO:0000256" key="6">
    <source>
        <dbReference type="ARBA" id="ARBA00023136"/>
    </source>
</evidence>
<evidence type="ECO:0000256" key="7">
    <source>
        <dbReference type="SAM" id="Phobius"/>
    </source>
</evidence>
<feature type="transmembrane region" description="Helical" evidence="7">
    <location>
        <begin position="167"/>
        <end position="187"/>
    </location>
</feature>
<dbReference type="AlphaFoldDB" id="A0A1M6AHQ9"/>
<feature type="transmembrane region" description="Helical" evidence="7">
    <location>
        <begin position="50"/>
        <end position="78"/>
    </location>
</feature>
<gene>
    <name evidence="8" type="ORF">SAMN02745751_00126</name>
</gene>
<evidence type="ECO:0000313" key="9">
    <source>
        <dbReference type="Proteomes" id="UP000184052"/>
    </source>
</evidence>
<sequence>MVTLNDKSNNKIIYNTMLTIALPVIIQHLISIGLNLVDTVMIGRLGEPELAAVGIANRFFMIFGLFCFGFYSGCSVFISQYWGIKDIKNIRKVFGIEIISGFSVAILFSTLALVFPHVIMRIFIKDPVVIDYGIQYLRIIGLAYIFIAISFALSYNSRSIHRVKMTVVINTIAISINTFLNYVLIYGKFGFPQLGVRGAAIATVIARFLEFVLLLYFIYKDRNHPLAGSFRELFDWDRPFLMKVYKTAFPVFVNEASWVLGTSIYYIAYGMVGTDAVATVQVSMTISDFFQSFFFGIGSACGVMIGNELGRDNKDLAYSYGISFIKLTAIASIVTGLLLYSLKNPIINFYDFKESTNYMLEMSLIVFSLFMLPKMLTYMIIVGVLRSGGDTRYCMLLDLFFIWLVGIPLAFISVLVMDWPIHLVLAAVFSEEIIKVFVVSKRINSRKWLNNLVS</sequence>
<organism evidence="8 9">
    <name type="scientific">Dethiosulfatibacter aminovorans DSM 17477</name>
    <dbReference type="NCBI Taxonomy" id="1121476"/>
    <lineage>
        <taxon>Bacteria</taxon>
        <taxon>Bacillati</taxon>
        <taxon>Bacillota</taxon>
        <taxon>Tissierellia</taxon>
        <taxon>Dethiosulfatibacter</taxon>
    </lineage>
</organism>
<comment type="subcellular location">
    <subcellularLocation>
        <location evidence="1">Cell membrane</location>
        <topology evidence="1">Multi-pass membrane protein</topology>
    </subcellularLocation>
</comment>
<feature type="transmembrane region" description="Helical" evidence="7">
    <location>
        <begin position="199"/>
        <end position="219"/>
    </location>
</feature>
<feature type="transmembrane region" description="Helical" evidence="7">
    <location>
        <begin position="98"/>
        <end position="124"/>
    </location>
</feature>
<dbReference type="GO" id="GO:0042910">
    <property type="term" value="F:xenobiotic transmembrane transporter activity"/>
    <property type="evidence" value="ECO:0007669"/>
    <property type="project" value="InterPro"/>
</dbReference>
<dbReference type="Proteomes" id="UP000184052">
    <property type="component" value="Unassembled WGS sequence"/>
</dbReference>
<evidence type="ECO:0000256" key="2">
    <source>
        <dbReference type="ARBA" id="ARBA00022448"/>
    </source>
</evidence>
<feature type="transmembrane region" description="Helical" evidence="7">
    <location>
        <begin position="289"/>
        <end position="306"/>
    </location>
</feature>
<feature type="transmembrane region" description="Helical" evidence="7">
    <location>
        <begin position="12"/>
        <end position="30"/>
    </location>
</feature>
<reference evidence="8 9" key="1">
    <citation type="submission" date="2016-11" db="EMBL/GenBank/DDBJ databases">
        <authorList>
            <person name="Jaros S."/>
            <person name="Januszkiewicz K."/>
            <person name="Wedrychowicz H."/>
        </authorList>
    </citation>
    <scope>NUCLEOTIDE SEQUENCE [LARGE SCALE GENOMIC DNA]</scope>
    <source>
        <strain evidence="8 9">DSM 17477</strain>
    </source>
</reference>
<dbReference type="PANTHER" id="PTHR42925">
    <property type="entry name" value="MULTIDRUG AND TOXIN EFFLUX PROTEIN MATE FAMILY"/>
    <property type="match status" value="1"/>
</dbReference>
<dbReference type="InterPro" id="IPR048279">
    <property type="entry name" value="MdtK-like"/>
</dbReference>
<dbReference type="CDD" id="cd13134">
    <property type="entry name" value="MATE_like_8"/>
    <property type="match status" value="1"/>
</dbReference>
<accession>A0A1M6AHQ9</accession>
<keyword evidence="4 7" id="KW-0812">Transmembrane</keyword>